<gene>
    <name evidence="7" type="ORF">TPSD3_08205</name>
</gene>
<dbReference type="PANTHER" id="PTHR30329:SF21">
    <property type="entry name" value="LIPOPROTEIN YIAD-RELATED"/>
    <property type="match status" value="1"/>
</dbReference>
<dbReference type="InterPro" id="IPR006664">
    <property type="entry name" value="OMP_bac"/>
</dbReference>
<dbReference type="PROSITE" id="PS51123">
    <property type="entry name" value="OMPA_2"/>
    <property type="match status" value="1"/>
</dbReference>
<evidence type="ECO:0000256" key="5">
    <source>
        <dbReference type="SAM" id="Coils"/>
    </source>
</evidence>
<proteinExistence type="predicted"/>
<dbReference type="EMBL" id="MSLT01000012">
    <property type="protein sequence ID" value="OUD14296.1"/>
    <property type="molecule type" value="Genomic_DNA"/>
</dbReference>
<reference evidence="7 8" key="1">
    <citation type="submission" date="2016-12" db="EMBL/GenBank/DDBJ databases">
        <title>Thioflexothrix psekupsii D3 genome sequencing and assembly.</title>
        <authorList>
            <person name="Fomenkov A."/>
            <person name="Vincze T."/>
            <person name="Grabovich M."/>
            <person name="Anton B.P."/>
            <person name="Dubinina G."/>
            <person name="Orlova M."/>
            <person name="Belousova E."/>
            <person name="Roberts R.J."/>
        </authorList>
    </citation>
    <scope>NUCLEOTIDE SEQUENCE [LARGE SCALE GENOMIC DNA]</scope>
    <source>
        <strain evidence="7">D3</strain>
    </source>
</reference>
<comment type="subcellular location">
    <subcellularLocation>
        <location evidence="1">Cell outer membrane</location>
    </subcellularLocation>
</comment>
<feature type="domain" description="OmpA-like" evidence="6">
    <location>
        <begin position="182"/>
        <end position="299"/>
    </location>
</feature>
<keyword evidence="3" id="KW-0998">Cell outer membrane</keyword>
<feature type="coiled-coil region" evidence="5">
    <location>
        <begin position="122"/>
        <end position="180"/>
    </location>
</feature>
<dbReference type="Gene3D" id="3.30.1330.60">
    <property type="entry name" value="OmpA-like domain"/>
    <property type="match status" value="1"/>
</dbReference>
<evidence type="ECO:0000256" key="2">
    <source>
        <dbReference type="ARBA" id="ARBA00023136"/>
    </source>
</evidence>
<evidence type="ECO:0000313" key="8">
    <source>
        <dbReference type="Proteomes" id="UP000194798"/>
    </source>
</evidence>
<evidence type="ECO:0000256" key="3">
    <source>
        <dbReference type="ARBA" id="ARBA00023237"/>
    </source>
</evidence>
<dbReference type="PROSITE" id="PS01068">
    <property type="entry name" value="OMPA_1"/>
    <property type="match status" value="1"/>
</dbReference>
<dbReference type="Pfam" id="PF14346">
    <property type="entry name" value="DUF4398"/>
    <property type="match status" value="1"/>
</dbReference>
<dbReference type="InterPro" id="IPR006690">
    <property type="entry name" value="OMPA-like_CS"/>
</dbReference>
<keyword evidence="5" id="KW-0175">Coiled coil</keyword>
<dbReference type="SUPFAM" id="SSF103088">
    <property type="entry name" value="OmpA-like"/>
    <property type="match status" value="1"/>
</dbReference>
<dbReference type="InterPro" id="IPR025511">
    <property type="entry name" value="DUF4398"/>
</dbReference>
<dbReference type="InterPro" id="IPR036737">
    <property type="entry name" value="OmpA-like_sf"/>
</dbReference>
<dbReference type="Pfam" id="PF00691">
    <property type="entry name" value="OmpA"/>
    <property type="match status" value="1"/>
</dbReference>
<dbReference type="Proteomes" id="UP000194798">
    <property type="component" value="Unassembled WGS sequence"/>
</dbReference>
<dbReference type="InterPro" id="IPR006665">
    <property type="entry name" value="OmpA-like"/>
</dbReference>
<dbReference type="PANTHER" id="PTHR30329">
    <property type="entry name" value="STATOR ELEMENT OF FLAGELLAR MOTOR COMPLEX"/>
    <property type="match status" value="1"/>
</dbReference>
<keyword evidence="8" id="KW-1185">Reference proteome</keyword>
<name>A0A251X8G8_9GAMM</name>
<evidence type="ECO:0000259" key="6">
    <source>
        <dbReference type="PROSITE" id="PS51123"/>
    </source>
</evidence>
<evidence type="ECO:0000256" key="1">
    <source>
        <dbReference type="ARBA" id="ARBA00004442"/>
    </source>
</evidence>
<comment type="caution">
    <text evidence="7">The sequence shown here is derived from an EMBL/GenBank/DDBJ whole genome shotgun (WGS) entry which is preliminary data.</text>
</comment>
<keyword evidence="2 4" id="KW-0472">Membrane</keyword>
<dbReference type="CDD" id="cd07185">
    <property type="entry name" value="OmpA_C-like"/>
    <property type="match status" value="1"/>
</dbReference>
<dbReference type="PRINTS" id="PR01023">
    <property type="entry name" value="NAFLGMOTY"/>
</dbReference>
<dbReference type="PRINTS" id="PR01021">
    <property type="entry name" value="OMPADOMAIN"/>
</dbReference>
<sequence>MKMSRAAHYTKLAIGVTTLSGLLWGCSGVPEKDSILKDARSTFSTAKNDPNVSTYAQTALYDAEKALKQAESADNSVQMQHLAYLAQRQAEIAQAVGTRRAAELERDTLSKQQGEVVLMSRERELSQKAQQIDQKAREAQLAQEQAERARLQAEEAQKQAERLLAQNRELQEQIKELQGRQTEKGLVLTLGDVLFETAKAELLPSATHNLNKIADFLNQNQNRNVLIEGHTDDRGGDAYNQGLSEQRAESVRMALVQRGVSPQRIITHGYGKARPIESNATETGRQKNRRVEITILNEGERW</sequence>
<dbReference type="OrthoDB" id="9782229at2"/>
<evidence type="ECO:0000256" key="4">
    <source>
        <dbReference type="PROSITE-ProRule" id="PRU00473"/>
    </source>
</evidence>
<dbReference type="AlphaFoldDB" id="A0A251X8G8"/>
<dbReference type="RefSeq" id="WP_086488077.1">
    <property type="nucleotide sequence ID" value="NZ_MSLT01000012.1"/>
</dbReference>
<organism evidence="7 8">
    <name type="scientific">Thioflexithrix psekupsensis</name>
    <dbReference type="NCBI Taxonomy" id="1570016"/>
    <lineage>
        <taxon>Bacteria</taxon>
        <taxon>Pseudomonadati</taxon>
        <taxon>Pseudomonadota</taxon>
        <taxon>Gammaproteobacteria</taxon>
        <taxon>Thiotrichales</taxon>
        <taxon>Thioflexithrix</taxon>
    </lineage>
</organism>
<dbReference type="GO" id="GO:0009279">
    <property type="term" value="C:cell outer membrane"/>
    <property type="evidence" value="ECO:0007669"/>
    <property type="project" value="UniProtKB-SubCell"/>
</dbReference>
<dbReference type="InterPro" id="IPR050330">
    <property type="entry name" value="Bact_OuterMem_StrucFunc"/>
</dbReference>
<accession>A0A251X8G8</accession>
<protein>
    <recommendedName>
        <fullName evidence="6">OmpA-like domain-containing protein</fullName>
    </recommendedName>
</protein>
<evidence type="ECO:0000313" key="7">
    <source>
        <dbReference type="EMBL" id="OUD14296.1"/>
    </source>
</evidence>